<evidence type="ECO:0008006" key="3">
    <source>
        <dbReference type="Google" id="ProtNLM"/>
    </source>
</evidence>
<dbReference type="AlphaFoldDB" id="A0AB34J003"/>
<dbReference type="Gene3D" id="3.90.550.10">
    <property type="entry name" value="Spore Coat Polysaccharide Biosynthesis Protein SpsA, Chain A"/>
    <property type="match status" value="1"/>
</dbReference>
<keyword evidence="2" id="KW-1185">Reference proteome</keyword>
<dbReference type="InterPro" id="IPR029044">
    <property type="entry name" value="Nucleotide-diphossugar_trans"/>
</dbReference>
<dbReference type="SUPFAM" id="SSF53448">
    <property type="entry name" value="Nucleotide-diphospho-sugar transferases"/>
    <property type="match status" value="1"/>
</dbReference>
<dbReference type="Proteomes" id="UP001515480">
    <property type="component" value="Unassembled WGS sequence"/>
</dbReference>
<comment type="caution">
    <text evidence="1">The sequence shown here is derived from an EMBL/GenBank/DDBJ whole genome shotgun (WGS) entry which is preliminary data.</text>
</comment>
<evidence type="ECO:0000313" key="1">
    <source>
        <dbReference type="EMBL" id="KAL1508220.1"/>
    </source>
</evidence>
<protein>
    <recommendedName>
        <fullName evidence="3">Hexosyltransferase</fullName>
    </recommendedName>
</protein>
<gene>
    <name evidence="1" type="ORF">AB1Y20_004337</name>
</gene>
<organism evidence="1 2">
    <name type="scientific">Prymnesium parvum</name>
    <name type="common">Toxic golden alga</name>
    <dbReference type="NCBI Taxonomy" id="97485"/>
    <lineage>
        <taxon>Eukaryota</taxon>
        <taxon>Haptista</taxon>
        <taxon>Haptophyta</taxon>
        <taxon>Prymnesiophyceae</taxon>
        <taxon>Prymnesiales</taxon>
        <taxon>Prymnesiaceae</taxon>
        <taxon>Prymnesium</taxon>
    </lineage>
</organism>
<reference evidence="1 2" key="1">
    <citation type="journal article" date="2024" name="Science">
        <title>Giant polyketide synthase enzymes in the biosynthesis of giant marine polyether toxins.</title>
        <authorList>
            <person name="Fallon T.R."/>
            <person name="Shende V.V."/>
            <person name="Wierzbicki I.H."/>
            <person name="Pendleton A.L."/>
            <person name="Watervoot N.F."/>
            <person name="Auber R.P."/>
            <person name="Gonzalez D.J."/>
            <person name="Wisecaver J.H."/>
            <person name="Moore B.S."/>
        </authorList>
    </citation>
    <scope>NUCLEOTIDE SEQUENCE [LARGE SCALE GENOMIC DNA]</scope>
    <source>
        <strain evidence="1 2">12B1</strain>
    </source>
</reference>
<dbReference type="EMBL" id="JBGBPQ010000016">
    <property type="protein sequence ID" value="KAL1508220.1"/>
    <property type="molecule type" value="Genomic_DNA"/>
</dbReference>
<name>A0AB34J003_PRYPA</name>
<evidence type="ECO:0000313" key="2">
    <source>
        <dbReference type="Proteomes" id="UP001515480"/>
    </source>
</evidence>
<accession>A0AB34J003</accession>
<sequence length="282" mass="32122">MPEFRLAPRAASAALLTFLCNMSDHHGHGWADQLLRAHRLGASVGRVSPIEKIAVLYGFREDVMGSAALTSVGWRIWNVSALPEAAFAMEPVYKPNASLRLHWPRRPANVQRRQDYKCTSLKLLAWNLTQFERVMVSDTDVCVLEDLLPWMTAHWGEYFIATPQGLDRPYQGISSHFMFLQPNGLVFQMLRDMGQSRSYIPYTNSEQDIIETMFATRKTMPKLPTHRHDRFQPKCDKGKLFSNSSGSDVMSATDRAQLPVPPRVSHMQNTHEAFFQPTWESG</sequence>
<proteinExistence type="predicted"/>